<name>A0ABZ0UUL9_9RICK</name>
<feature type="binding site" evidence="8">
    <location>
        <position position="15"/>
    </location>
    <ligand>
        <name>NADPH</name>
        <dbReference type="ChEBI" id="CHEBI:57783"/>
    </ligand>
</feature>
<dbReference type="InterPro" id="IPR008927">
    <property type="entry name" value="6-PGluconate_DH-like_C_sf"/>
</dbReference>
<keyword evidence="8 9" id="KW-0520">NAD</keyword>
<evidence type="ECO:0000256" key="8">
    <source>
        <dbReference type="HAMAP-Rule" id="MF_00394"/>
    </source>
</evidence>
<comment type="caution">
    <text evidence="8">Lacks conserved residue(s) required for the propagation of feature annotation.</text>
</comment>
<evidence type="ECO:0000313" key="14">
    <source>
        <dbReference type="Proteomes" id="UP001326613"/>
    </source>
</evidence>
<keyword evidence="6 8" id="KW-0594">Phospholipid biosynthesis</keyword>
<dbReference type="PRINTS" id="PR00077">
    <property type="entry name" value="GPDHDRGNASE"/>
</dbReference>
<feature type="binding site" evidence="8">
    <location>
        <position position="244"/>
    </location>
    <ligand>
        <name>sn-glycerol 3-phosphate</name>
        <dbReference type="ChEBI" id="CHEBI:57597"/>
    </ligand>
</feature>
<feature type="binding site" evidence="8">
    <location>
        <position position="255"/>
    </location>
    <ligand>
        <name>NADPH</name>
        <dbReference type="ChEBI" id="CHEBI:57783"/>
    </ligand>
</feature>
<gene>
    <name evidence="8" type="primary">gpsA</name>
    <name evidence="13" type="ORF">Trichorick_01101</name>
</gene>
<dbReference type="NCBIfam" id="NF000947">
    <property type="entry name" value="PRK00094.2-5"/>
    <property type="match status" value="1"/>
</dbReference>
<evidence type="ECO:0000256" key="9">
    <source>
        <dbReference type="RuleBase" id="RU000437"/>
    </source>
</evidence>
<evidence type="ECO:0000256" key="5">
    <source>
        <dbReference type="ARBA" id="ARBA00023098"/>
    </source>
</evidence>
<keyword evidence="7 8" id="KW-1208">Phospholipid metabolism</keyword>
<feature type="active site" description="Proton acceptor" evidence="8">
    <location>
        <position position="191"/>
    </location>
</feature>
<dbReference type="Proteomes" id="UP001326613">
    <property type="component" value="Chromosome"/>
</dbReference>
<keyword evidence="8" id="KW-0521">NADP</keyword>
<dbReference type="HAMAP" id="MF_00394">
    <property type="entry name" value="NAD_Glyc3P_dehydrog"/>
    <property type="match status" value="1"/>
</dbReference>
<dbReference type="Gene3D" id="3.40.50.720">
    <property type="entry name" value="NAD(P)-binding Rossmann-like Domain"/>
    <property type="match status" value="1"/>
</dbReference>
<dbReference type="InterPro" id="IPR011128">
    <property type="entry name" value="G3P_DH_NAD-dep_N"/>
</dbReference>
<feature type="binding site" evidence="8">
    <location>
        <position position="255"/>
    </location>
    <ligand>
        <name>sn-glycerol 3-phosphate</name>
        <dbReference type="ChEBI" id="CHEBI:57597"/>
    </ligand>
</feature>
<dbReference type="EMBL" id="CP112932">
    <property type="protein sequence ID" value="WPY01196.1"/>
    <property type="molecule type" value="Genomic_DNA"/>
</dbReference>
<evidence type="ECO:0000259" key="12">
    <source>
        <dbReference type="Pfam" id="PF07479"/>
    </source>
</evidence>
<dbReference type="PIRSF" id="PIRSF000114">
    <property type="entry name" value="Glycerol-3-P_dh"/>
    <property type="match status" value="1"/>
</dbReference>
<feature type="binding site" evidence="8">
    <location>
        <position position="283"/>
    </location>
    <ligand>
        <name>NADPH</name>
        <dbReference type="ChEBI" id="CHEBI:57783"/>
    </ligand>
</feature>
<feature type="domain" description="Glycerol-3-phosphate dehydrogenase NAD-dependent N-terminal" evidence="11">
    <location>
        <begin position="8"/>
        <end position="160"/>
    </location>
</feature>
<keyword evidence="5 8" id="KW-0443">Lipid metabolism</keyword>
<evidence type="ECO:0000256" key="1">
    <source>
        <dbReference type="ARBA" id="ARBA00011009"/>
    </source>
</evidence>
<dbReference type="SUPFAM" id="SSF48179">
    <property type="entry name" value="6-phosphogluconate dehydrogenase C-terminal domain-like"/>
    <property type="match status" value="1"/>
</dbReference>
<keyword evidence="3 8" id="KW-0547">Nucleotide-binding</keyword>
<feature type="binding site" evidence="8">
    <location>
        <position position="35"/>
    </location>
    <ligand>
        <name>NADPH</name>
        <dbReference type="ChEBI" id="CHEBI:57783"/>
    </ligand>
</feature>
<feature type="binding site" evidence="8">
    <location>
        <position position="109"/>
    </location>
    <ligand>
        <name>sn-glycerol 3-phosphate</name>
        <dbReference type="ChEBI" id="CHEBI:57597"/>
    </ligand>
</feature>
<keyword evidence="8" id="KW-0963">Cytoplasm</keyword>
<evidence type="ECO:0000256" key="6">
    <source>
        <dbReference type="ARBA" id="ARBA00023209"/>
    </source>
</evidence>
<feature type="domain" description="Glycerol-3-phosphate dehydrogenase NAD-dependent C-terminal" evidence="12">
    <location>
        <begin position="180"/>
        <end position="312"/>
    </location>
</feature>
<comment type="similarity">
    <text evidence="1 8 9">Belongs to the NAD-dependent glycerol-3-phosphate dehydrogenase family.</text>
</comment>
<sequence length="316" mass="34443">MSKFQHFAVYGGGSWGTALACAVSRVTKQVLLYLRNPEIIKEILQHHTNNKYFGTVKLPDNILPSNQVSTLKDQEVIIIAVPSTAIIQVINILRDIQISVDTVLLIATKGVVDEPVQLLSEKIKSLLPNRIAFIAGPNFASEVVQDLLTSVTIACEDIKLAEKIAMSIESKNLVTSTTEDIITVQIAGAIKNIIAIKSGIYDAMGYKKNAKAWLITQGLQEIAVLSQALGGKAETLLQPGVLGDLVLTCYSNTSRNTKFGYELYHQSEHDINGFLKNYPYLVEGAESVKLITKLTNIHGVDLPVITSVAEALKLSE</sequence>
<evidence type="ECO:0000256" key="2">
    <source>
        <dbReference type="ARBA" id="ARBA00022516"/>
    </source>
</evidence>
<feature type="binding site" evidence="8">
    <location>
        <position position="109"/>
    </location>
    <ligand>
        <name>NADPH</name>
        <dbReference type="ChEBI" id="CHEBI:57783"/>
    </ligand>
</feature>
<dbReference type="PROSITE" id="PS51257">
    <property type="entry name" value="PROKAR_LIPOPROTEIN"/>
    <property type="match status" value="1"/>
</dbReference>
<evidence type="ECO:0000313" key="13">
    <source>
        <dbReference type="EMBL" id="WPY01196.1"/>
    </source>
</evidence>
<dbReference type="Pfam" id="PF01210">
    <property type="entry name" value="NAD_Gly3P_dh_N"/>
    <property type="match status" value="1"/>
</dbReference>
<feature type="binding site" evidence="8">
    <location>
        <position position="254"/>
    </location>
    <ligand>
        <name>sn-glycerol 3-phosphate</name>
        <dbReference type="ChEBI" id="CHEBI:57597"/>
    </ligand>
</feature>
<feature type="binding site" evidence="8">
    <location>
        <position position="256"/>
    </location>
    <ligand>
        <name>sn-glycerol 3-phosphate</name>
        <dbReference type="ChEBI" id="CHEBI:57597"/>
    </ligand>
</feature>
<comment type="pathway">
    <text evidence="8">Membrane lipid metabolism; glycerophospholipid metabolism.</text>
</comment>
<dbReference type="RefSeq" id="WP_323737990.1">
    <property type="nucleotide sequence ID" value="NZ_CP112932.1"/>
</dbReference>
<evidence type="ECO:0000256" key="3">
    <source>
        <dbReference type="ARBA" id="ARBA00022741"/>
    </source>
</evidence>
<feature type="binding site" evidence="8">
    <location>
        <position position="14"/>
    </location>
    <ligand>
        <name>NADPH</name>
        <dbReference type="ChEBI" id="CHEBI:57783"/>
    </ligand>
</feature>
<dbReference type="InterPro" id="IPR036291">
    <property type="entry name" value="NAD(P)-bd_dom_sf"/>
</dbReference>
<accession>A0ABZ0UUL9</accession>
<dbReference type="EC" id="1.1.1.94" evidence="8"/>
<evidence type="ECO:0000256" key="4">
    <source>
        <dbReference type="ARBA" id="ARBA00023002"/>
    </source>
</evidence>
<keyword evidence="2 8" id="KW-0444">Lipid biosynthesis</keyword>
<evidence type="ECO:0000256" key="10">
    <source>
        <dbReference type="RuleBase" id="RU000439"/>
    </source>
</evidence>
<evidence type="ECO:0000256" key="7">
    <source>
        <dbReference type="ARBA" id="ARBA00023264"/>
    </source>
</evidence>
<organism evidence="13 14">
    <name type="scientific">Candidatus Trichorickettsia mobilis</name>
    <dbReference type="NCBI Taxonomy" id="1346319"/>
    <lineage>
        <taxon>Bacteria</taxon>
        <taxon>Pseudomonadati</taxon>
        <taxon>Pseudomonadota</taxon>
        <taxon>Alphaproteobacteria</taxon>
        <taxon>Rickettsiales</taxon>
        <taxon>Rickettsiaceae</taxon>
        <taxon>Rickettsieae</taxon>
        <taxon>Candidatus Trichorickettsia</taxon>
    </lineage>
</organism>
<dbReference type="NCBIfam" id="NF000940">
    <property type="entry name" value="PRK00094.1-2"/>
    <property type="match status" value="1"/>
</dbReference>
<comment type="function">
    <text evidence="8">Catalyzes the reduction of the glycolytic intermediate dihydroxyacetone phosphate (DHAP) to sn-glycerol 3-phosphate (G3P), the key precursor for phospholipid synthesis.</text>
</comment>
<dbReference type="Gene3D" id="1.10.1040.10">
    <property type="entry name" value="N-(1-d-carboxylethyl)-l-norvaline Dehydrogenase, domain 2"/>
    <property type="match status" value="1"/>
</dbReference>
<comment type="catalytic activity">
    <reaction evidence="8 10">
        <text>sn-glycerol 3-phosphate + NADP(+) = dihydroxyacetone phosphate + NADPH + H(+)</text>
        <dbReference type="Rhea" id="RHEA:11096"/>
        <dbReference type="ChEBI" id="CHEBI:15378"/>
        <dbReference type="ChEBI" id="CHEBI:57597"/>
        <dbReference type="ChEBI" id="CHEBI:57642"/>
        <dbReference type="ChEBI" id="CHEBI:57783"/>
        <dbReference type="ChEBI" id="CHEBI:58349"/>
        <dbReference type="EC" id="1.1.1.94"/>
    </reaction>
</comment>
<dbReference type="SUPFAM" id="SSF51735">
    <property type="entry name" value="NAD(P)-binding Rossmann-fold domains"/>
    <property type="match status" value="1"/>
</dbReference>
<feature type="binding site" evidence="8">
    <location>
        <position position="281"/>
    </location>
    <ligand>
        <name>NADPH</name>
        <dbReference type="ChEBI" id="CHEBI:57783"/>
    </ligand>
</feature>
<feature type="binding site" evidence="8">
    <location>
        <position position="52"/>
    </location>
    <ligand>
        <name>NADPH</name>
        <dbReference type="ChEBI" id="CHEBI:57783"/>
    </ligand>
</feature>
<comment type="subcellular location">
    <subcellularLocation>
        <location evidence="8">Cytoplasm</location>
    </subcellularLocation>
</comment>
<dbReference type="Pfam" id="PF07479">
    <property type="entry name" value="NAD_Gly3P_dh_C"/>
    <property type="match status" value="1"/>
</dbReference>
<dbReference type="InterPro" id="IPR006168">
    <property type="entry name" value="G3P_DH_NAD-dep"/>
</dbReference>
<protein>
    <recommendedName>
        <fullName evidence="8">Glycerol-3-phosphate dehydrogenase [NAD(P)+]</fullName>
        <ecNumber evidence="8">1.1.1.94</ecNumber>
    </recommendedName>
    <alternativeName>
        <fullName evidence="8">NAD(P)(+)-dependent glycerol-3-phosphate dehydrogenase</fullName>
    </alternativeName>
    <alternativeName>
        <fullName evidence="8">NAD(P)H-dependent dihydroxyacetone-phosphate reductase</fullName>
    </alternativeName>
</protein>
<keyword evidence="4 8" id="KW-0560">Oxidoreductase</keyword>
<dbReference type="PANTHER" id="PTHR11728">
    <property type="entry name" value="GLYCEROL-3-PHOSPHATE DEHYDROGENASE"/>
    <property type="match status" value="1"/>
</dbReference>
<dbReference type="InterPro" id="IPR006109">
    <property type="entry name" value="G3P_DH_NAD-dep_C"/>
</dbReference>
<dbReference type="InterPro" id="IPR013328">
    <property type="entry name" value="6PGD_dom2"/>
</dbReference>
<proteinExistence type="inferred from homology"/>
<dbReference type="PANTHER" id="PTHR11728:SF1">
    <property type="entry name" value="GLYCEROL-3-PHOSPHATE DEHYDROGENASE [NAD(+)] 2, CHLOROPLASTIC"/>
    <property type="match status" value="1"/>
</dbReference>
<feature type="binding site" evidence="8">
    <location>
        <position position="191"/>
    </location>
    <ligand>
        <name>sn-glycerol 3-phosphate</name>
        <dbReference type="ChEBI" id="CHEBI:57597"/>
    </ligand>
</feature>
<keyword evidence="14" id="KW-1185">Reference proteome</keyword>
<dbReference type="NCBIfam" id="NF000942">
    <property type="entry name" value="PRK00094.1-4"/>
    <property type="match status" value="1"/>
</dbReference>
<comment type="catalytic activity">
    <reaction evidence="8">
        <text>sn-glycerol 3-phosphate + NAD(+) = dihydroxyacetone phosphate + NADH + H(+)</text>
        <dbReference type="Rhea" id="RHEA:11092"/>
        <dbReference type="ChEBI" id="CHEBI:15378"/>
        <dbReference type="ChEBI" id="CHEBI:57540"/>
        <dbReference type="ChEBI" id="CHEBI:57597"/>
        <dbReference type="ChEBI" id="CHEBI:57642"/>
        <dbReference type="ChEBI" id="CHEBI:57945"/>
        <dbReference type="EC" id="1.1.1.94"/>
    </reaction>
</comment>
<feature type="binding site" evidence="8">
    <location>
        <position position="136"/>
    </location>
    <ligand>
        <name>sn-glycerol 3-phosphate</name>
        <dbReference type="ChEBI" id="CHEBI:57597"/>
    </ligand>
</feature>
<reference evidence="13 14" key="1">
    <citation type="submission" date="2022-10" db="EMBL/GenBank/DDBJ databases">
        <title>Host association and intracellularity evolved multiple times independently in the Rickettsiales.</title>
        <authorList>
            <person name="Castelli M."/>
            <person name="Nardi T."/>
            <person name="Gammuto L."/>
            <person name="Bellinzona G."/>
            <person name="Sabaneyeva E."/>
            <person name="Potekhin A."/>
            <person name="Serra V."/>
            <person name="Petroni G."/>
            <person name="Sassera D."/>
        </authorList>
    </citation>
    <scope>NUCLEOTIDE SEQUENCE [LARGE SCALE GENOMIC DNA]</scope>
    <source>
        <strain evidence="13 14">Kr 154-4</strain>
    </source>
</reference>
<evidence type="ECO:0000259" key="11">
    <source>
        <dbReference type="Pfam" id="PF01210"/>
    </source>
</evidence>
<feature type="binding site" evidence="8">
    <location>
        <position position="140"/>
    </location>
    <ligand>
        <name>NADPH</name>
        <dbReference type="ChEBI" id="CHEBI:57783"/>
    </ligand>
</feature>